<dbReference type="AlphaFoldDB" id="A0A485M2N4"/>
<gene>
    <name evidence="1" type="ORF">SCFA_520034</name>
</gene>
<sequence length="65" mass="7031">MANPRSAAELEKYLKGVDYPASKKDLLSKAKSNGAPQDVIDMINSLSESHFNSPIDVTKSLGKSH</sequence>
<accession>A0A485M2N4</accession>
<protein>
    <recommendedName>
        <fullName evidence="2">DUF2795 domain-containing protein</fullName>
    </recommendedName>
</protein>
<dbReference type="Pfam" id="PF11387">
    <property type="entry name" value="DUF2795"/>
    <property type="match status" value="1"/>
</dbReference>
<organism evidence="1">
    <name type="scientific">anaerobic digester metagenome</name>
    <dbReference type="NCBI Taxonomy" id="1263854"/>
    <lineage>
        <taxon>unclassified sequences</taxon>
        <taxon>metagenomes</taxon>
        <taxon>ecological metagenomes</taxon>
    </lineage>
</organism>
<dbReference type="EMBL" id="CAADRM010000117">
    <property type="protein sequence ID" value="VFU16228.1"/>
    <property type="molecule type" value="Genomic_DNA"/>
</dbReference>
<dbReference type="InterPro" id="IPR021527">
    <property type="entry name" value="DUF2795"/>
</dbReference>
<name>A0A485M2N4_9ZZZZ</name>
<evidence type="ECO:0008006" key="2">
    <source>
        <dbReference type="Google" id="ProtNLM"/>
    </source>
</evidence>
<evidence type="ECO:0000313" key="1">
    <source>
        <dbReference type="EMBL" id="VFU16228.1"/>
    </source>
</evidence>
<reference evidence="1" key="1">
    <citation type="submission" date="2019-03" db="EMBL/GenBank/DDBJ databases">
        <authorList>
            <person name="Hao L."/>
        </authorList>
    </citation>
    <scope>NUCLEOTIDE SEQUENCE</scope>
</reference>
<proteinExistence type="predicted"/>